<proteinExistence type="predicted"/>
<evidence type="ECO:0000313" key="6">
    <source>
        <dbReference type="Proteomes" id="UP000648984"/>
    </source>
</evidence>
<gene>
    <name evidence="5" type="ORF">GPA25_08415</name>
</gene>
<keyword evidence="6" id="KW-1185">Reference proteome</keyword>
<accession>A0ABX1Q8T7</accession>
<dbReference type="InterPro" id="IPR001890">
    <property type="entry name" value="RNA-binding_CRM"/>
</dbReference>
<protein>
    <submittedName>
        <fullName evidence="5">Ribosome assembly RNA-binding protein YhbY</fullName>
    </submittedName>
</protein>
<feature type="domain" description="CRM" evidence="4">
    <location>
        <begin position="2"/>
        <end position="98"/>
    </location>
</feature>
<dbReference type="SMART" id="SM01103">
    <property type="entry name" value="CRS1_YhbY"/>
    <property type="match status" value="1"/>
</dbReference>
<dbReference type="RefSeq" id="WP_169259934.1">
    <property type="nucleotide sequence ID" value="NZ_WTVQ01000011.1"/>
</dbReference>
<evidence type="ECO:0000313" key="5">
    <source>
        <dbReference type="EMBL" id="NMG74783.1"/>
    </source>
</evidence>
<dbReference type="Gene3D" id="3.30.110.60">
    <property type="entry name" value="YhbY-like"/>
    <property type="match status" value="1"/>
</dbReference>
<dbReference type="PROSITE" id="PS51295">
    <property type="entry name" value="CRM"/>
    <property type="match status" value="1"/>
</dbReference>
<dbReference type="Proteomes" id="UP000648984">
    <property type="component" value="Unassembled WGS sequence"/>
</dbReference>
<dbReference type="Pfam" id="PF01985">
    <property type="entry name" value="CRS1_YhbY"/>
    <property type="match status" value="1"/>
</dbReference>
<name>A0ABX1Q8T7_9RHOO</name>
<evidence type="ECO:0000256" key="1">
    <source>
        <dbReference type="ARBA" id="ARBA00022884"/>
    </source>
</evidence>
<dbReference type="PANTHER" id="PTHR40065:SF3">
    <property type="entry name" value="RNA-BINDING PROTEIN YHBY"/>
    <property type="match status" value="1"/>
</dbReference>
<dbReference type="InterPro" id="IPR051925">
    <property type="entry name" value="RNA-binding_domain"/>
</dbReference>
<dbReference type="SUPFAM" id="SSF75471">
    <property type="entry name" value="YhbY-like"/>
    <property type="match status" value="1"/>
</dbReference>
<evidence type="ECO:0000259" key="4">
    <source>
        <dbReference type="PROSITE" id="PS51295"/>
    </source>
</evidence>
<sequence length="156" mass="16877">MIELTPTHRRELRATAHHLNPVVSIAGNGLTPAVLGEIERSLQAHELIKIKIHGAEREVRDELMKAVCDALDASPVQHIGTILVVWRQRREEETKAASAKNTAPANVPKAANAKSARAFAAAARRTALIKASSDKRRLAAKRAKTYTRKSGPAGGK</sequence>
<organism evidence="5 6">
    <name type="scientific">Aromatoleum diolicum</name>
    <dbReference type="NCBI Taxonomy" id="75796"/>
    <lineage>
        <taxon>Bacteria</taxon>
        <taxon>Pseudomonadati</taxon>
        <taxon>Pseudomonadota</taxon>
        <taxon>Betaproteobacteria</taxon>
        <taxon>Rhodocyclales</taxon>
        <taxon>Rhodocyclaceae</taxon>
        <taxon>Aromatoleum</taxon>
    </lineage>
</organism>
<reference evidence="5 6" key="1">
    <citation type="submission" date="2019-12" db="EMBL/GenBank/DDBJ databases">
        <title>Comparative genomics gives insights into the taxonomy of the Azoarcus-Aromatoleum group and reveals separate origins of nif in the plant-associated Azoarcus and non-plant-associated Aromatoleum sub-groups.</title>
        <authorList>
            <person name="Lafos M."/>
            <person name="Maluk M."/>
            <person name="Batista M."/>
            <person name="Junghare M."/>
            <person name="Carmona M."/>
            <person name="Faoro H."/>
            <person name="Cruz L.M."/>
            <person name="Battistoni F."/>
            <person name="De Souza E."/>
            <person name="Pedrosa F."/>
            <person name="Chen W.-M."/>
            <person name="Poole P.S."/>
            <person name="Dixon R.A."/>
            <person name="James E.K."/>
        </authorList>
    </citation>
    <scope>NUCLEOTIDE SEQUENCE [LARGE SCALE GENOMIC DNA]</scope>
    <source>
        <strain evidence="5 6">22Lin</strain>
    </source>
</reference>
<feature type="region of interest" description="Disordered" evidence="3">
    <location>
        <begin position="133"/>
        <end position="156"/>
    </location>
</feature>
<dbReference type="InterPro" id="IPR035920">
    <property type="entry name" value="YhbY-like_sf"/>
</dbReference>
<dbReference type="EMBL" id="WTVQ01000011">
    <property type="protein sequence ID" value="NMG74783.1"/>
    <property type="molecule type" value="Genomic_DNA"/>
</dbReference>
<keyword evidence="1 2" id="KW-0694">RNA-binding</keyword>
<comment type="caution">
    <text evidence="5">The sequence shown here is derived from an EMBL/GenBank/DDBJ whole genome shotgun (WGS) entry which is preliminary data.</text>
</comment>
<feature type="compositionally biased region" description="Basic residues" evidence="3">
    <location>
        <begin position="138"/>
        <end position="147"/>
    </location>
</feature>
<dbReference type="PANTHER" id="PTHR40065">
    <property type="entry name" value="RNA-BINDING PROTEIN YHBY"/>
    <property type="match status" value="1"/>
</dbReference>
<evidence type="ECO:0000256" key="2">
    <source>
        <dbReference type="PROSITE-ProRule" id="PRU00626"/>
    </source>
</evidence>
<evidence type="ECO:0000256" key="3">
    <source>
        <dbReference type="SAM" id="MobiDB-lite"/>
    </source>
</evidence>